<name>A0A5D4R6S4_9BACI</name>
<evidence type="ECO:0000256" key="2">
    <source>
        <dbReference type="ARBA" id="ARBA00022801"/>
    </source>
</evidence>
<feature type="domain" description="Isochorismatase-like" evidence="3">
    <location>
        <begin position="6"/>
        <end position="177"/>
    </location>
</feature>
<comment type="caution">
    <text evidence="4">The sequence shown here is derived from an EMBL/GenBank/DDBJ whole genome shotgun (WGS) entry which is preliminary data.</text>
</comment>
<proteinExistence type="inferred from homology"/>
<sequence>MESPPALLVLDVQKGFDDPYWGKRNNPGAEEVILQLQEEWRKRGWKIIYSQHLSVQPSSPLYREKSEGVSFKDANAPLPDEKVFQKEVNSAFIGTSLESYLRSENIQNVCITGLSTQHCVSTTARMAGNLGFTAYLVSDACAAFEAKGTGGTVYPPEQVHEIELAMLNKEFAQVVTAGELMGLLV</sequence>
<dbReference type="PANTHER" id="PTHR43540">
    <property type="entry name" value="PEROXYUREIDOACRYLATE/UREIDOACRYLATE AMIDOHYDROLASE-RELATED"/>
    <property type="match status" value="1"/>
</dbReference>
<evidence type="ECO:0000313" key="5">
    <source>
        <dbReference type="Proteomes" id="UP000322139"/>
    </source>
</evidence>
<accession>A0A5D4R6S4</accession>
<evidence type="ECO:0000259" key="3">
    <source>
        <dbReference type="Pfam" id="PF00857"/>
    </source>
</evidence>
<dbReference type="Proteomes" id="UP000322139">
    <property type="component" value="Unassembled WGS sequence"/>
</dbReference>
<dbReference type="RefSeq" id="WP_148976462.1">
    <property type="nucleotide sequence ID" value="NZ_JBNILB010000007.1"/>
</dbReference>
<reference evidence="4 5" key="1">
    <citation type="submission" date="2019-08" db="EMBL/GenBank/DDBJ databases">
        <title>Bacillus genomes from the desert of Cuatro Cienegas, Coahuila.</title>
        <authorList>
            <person name="Olmedo-Alvarez G."/>
        </authorList>
    </citation>
    <scope>NUCLEOTIDE SEQUENCE [LARGE SCALE GENOMIC DNA]</scope>
    <source>
        <strain evidence="4 5">CH446_14T</strain>
    </source>
</reference>
<protein>
    <submittedName>
        <fullName evidence="4">Cysteine hydrolase</fullName>
    </submittedName>
</protein>
<dbReference type="InterPro" id="IPR036380">
    <property type="entry name" value="Isochorismatase-like_sf"/>
</dbReference>
<dbReference type="CDD" id="cd01014">
    <property type="entry name" value="nicotinamidase_related"/>
    <property type="match status" value="1"/>
</dbReference>
<dbReference type="Gene3D" id="3.40.50.850">
    <property type="entry name" value="Isochorismatase-like"/>
    <property type="match status" value="1"/>
</dbReference>
<dbReference type="InterPro" id="IPR050272">
    <property type="entry name" value="Isochorismatase-like_hydrls"/>
</dbReference>
<dbReference type="SUPFAM" id="SSF52499">
    <property type="entry name" value="Isochorismatase-like hydrolases"/>
    <property type="match status" value="1"/>
</dbReference>
<dbReference type="InterPro" id="IPR000868">
    <property type="entry name" value="Isochorismatase-like_dom"/>
</dbReference>
<gene>
    <name evidence="4" type="ORF">FZD51_20290</name>
</gene>
<comment type="similarity">
    <text evidence="1">Belongs to the isochorismatase family.</text>
</comment>
<dbReference type="Pfam" id="PF00857">
    <property type="entry name" value="Isochorismatase"/>
    <property type="match status" value="1"/>
</dbReference>
<dbReference type="PANTHER" id="PTHR43540:SF1">
    <property type="entry name" value="ISOCHORISMATASE HYDROLASE"/>
    <property type="match status" value="1"/>
</dbReference>
<dbReference type="EMBL" id="VTER01000011">
    <property type="protein sequence ID" value="TYS45488.1"/>
    <property type="molecule type" value="Genomic_DNA"/>
</dbReference>
<organism evidence="4 5">
    <name type="scientific">Bacillus infantis</name>
    <dbReference type="NCBI Taxonomy" id="324767"/>
    <lineage>
        <taxon>Bacteria</taxon>
        <taxon>Bacillati</taxon>
        <taxon>Bacillota</taxon>
        <taxon>Bacilli</taxon>
        <taxon>Bacillales</taxon>
        <taxon>Bacillaceae</taxon>
        <taxon>Bacillus</taxon>
    </lineage>
</organism>
<evidence type="ECO:0000256" key="1">
    <source>
        <dbReference type="ARBA" id="ARBA00006336"/>
    </source>
</evidence>
<keyword evidence="2 4" id="KW-0378">Hydrolase</keyword>
<evidence type="ECO:0000313" key="4">
    <source>
        <dbReference type="EMBL" id="TYS45488.1"/>
    </source>
</evidence>
<dbReference type="AlphaFoldDB" id="A0A5D4R6S4"/>
<dbReference type="GO" id="GO:0016787">
    <property type="term" value="F:hydrolase activity"/>
    <property type="evidence" value="ECO:0007669"/>
    <property type="project" value="UniProtKB-KW"/>
</dbReference>